<evidence type="ECO:0000256" key="2">
    <source>
        <dbReference type="ARBA" id="ARBA00013106"/>
    </source>
</evidence>
<dbReference type="Pfam" id="PF00459">
    <property type="entry name" value="Inositol_P"/>
    <property type="match status" value="1"/>
</dbReference>
<evidence type="ECO:0000256" key="3">
    <source>
        <dbReference type="ARBA" id="ARBA00022723"/>
    </source>
</evidence>
<name>A0ABQ4JJ69_9ACTN</name>
<keyword evidence="4" id="KW-0460">Magnesium</keyword>
<dbReference type="SUPFAM" id="SSF56655">
    <property type="entry name" value="Carbohydrate phosphatase"/>
    <property type="match status" value="1"/>
</dbReference>
<dbReference type="PANTHER" id="PTHR20854">
    <property type="entry name" value="INOSITOL MONOPHOSPHATASE"/>
    <property type="match status" value="1"/>
</dbReference>
<reference evidence="5 6" key="1">
    <citation type="submission" date="2021-01" db="EMBL/GenBank/DDBJ databases">
        <title>Whole genome shotgun sequence of Verrucosispora qiuiae NBRC 106684.</title>
        <authorList>
            <person name="Komaki H."/>
            <person name="Tamura T."/>
        </authorList>
    </citation>
    <scope>NUCLEOTIDE SEQUENCE [LARGE SCALE GENOMIC DNA]</scope>
    <source>
        <strain evidence="5 6">NBRC 106684</strain>
    </source>
</reference>
<sequence>MTTDLIVMLDIALDAVRRGTRRLKTQAVQQVIAQGDRDATTDLDHIIEREILAFLAERTPGIDRFGEESGGNPTTPRRWVLDPVDGTLNLVHGLPLYGVSLALTDGIRPLLGVISLPVLDRTYWAAPGIGAWRDGNLIEPSTVTGLPEAMIAIGDYGTGDDAPERNAVAIALHAVLAPLAGKVRMLGSAAVDLALVADGTLDASITLGNRDWDMAAGVAIARAAGAAVTDTDGSPHDSKSLTTIATAPGLTGAVADILTTATTGTVYASGRRAASC</sequence>
<dbReference type="Proteomes" id="UP000653076">
    <property type="component" value="Unassembled WGS sequence"/>
</dbReference>
<proteinExistence type="predicted"/>
<gene>
    <name evidence="5" type="primary">suhB_2</name>
    <name evidence="5" type="ORF">Vqi01_58100</name>
</gene>
<dbReference type="PRINTS" id="PR00377">
    <property type="entry name" value="IMPHPHTASES"/>
</dbReference>
<accession>A0ABQ4JJ69</accession>
<dbReference type="CDD" id="cd01637">
    <property type="entry name" value="IMPase_like"/>
    <property type="match status" value="1"/>
</dbReference>
<dbReference type="EMBL" id="BOPC01000127">
    <property type="protein sequence ID" value="GIJ30648.1"/>
    <property type="molecule type" value="Genomic_DNA"/>
</dbReference>
<dbReference type="PROSITE" id="PS00630">
    <property type="entry name" value="IMP_2"/>
    <property type="match status" value="1"/>
</dbReference>
<protein>
    <recommendedName>
        <fullName evidence="2">inositol-phosphate phosphatase</fullName>
        <ecNumber evidence="2">3.1.3.25</ecNumber>
    </recommendedName>
</protein>
<dbReference type="Gene3D" id="3.40.190.80">
    <property type="match status" value="1"/>
</dbReference>
<dbReference type="InterPro" id="IPR020550">
    <property type="entry name" value="Inositol_monophosphatase_CS"/>
</dbReference>
<comment type="catalytic activity">
    <reaction evidence="1">
        <text>a myo-inositol phosphate + H2O = myo-inositol + phosphate</text>
        <dbReference type="Rhea" id="RHEA:24056"/>
        <dbReference type="ChEBI" id="CHEBI:15377"/>
        <dbReference type="ChEBI" id="CHEBI:17268"/>
        <dbReference type="ChEBI" id="CHEBI:43474"/>
        <dbReference type="ChEBI" id="CHEBI:84139"/>
        <dbReference type="EC" id="3.1.3.25"/>
    </reaction>
</comment>
<dbReference type="PANTHER" id="PTHR20854:SF4">
    <property type="entry name" value="INOSITOL-1-MONOPHOSPHATASE-RELATED"/>
    <property type="match status" value="1"/>
</dbReference>
<comment type="caution">
    <text evidence="5">The sequence shown here is derived from an EMBL/GenBank/DDBJ whole genome shotgun (WGS) entry which is preliminary data.</text>
</comment>
<keyword evidence="6" id="KW-1185">Reference proteome</keyword>
<evidence type="ECO:0000256" key="1">
    <source>
        <dbReference type="ARBA" id="ARBA00001033"/>
    </source>
</evidence>
<dbReference type="Gene3D" id="3.30.540.10">
    <property type="entry name" value="Fructose-1,6-Bisphosphatase, subunit A, domain 1"/>
    <property type="match status" value="1"/>
</dbReference>
<evidence type="ECO:0000313" key="5">
    <source>
        <dbReference type="EMBL" id="GIJ30648.1"/>
    </source>
</evidence>
<organism evidence="5 6">
    <name type="scientific">Micromonospora qiuiae</name>
    <dbReference type="NCBI Taxonomy" id="502268"/>
    <lineage>
        <taxon>Bacteria</taxon>
        <taxon>Bacillati</taxon>
        <taxon>Actinomycetota</taxon>
        <taxon>Actinomycetes</taxon>
        <taxon>Micromonosporales</taxon>
        <taxon>Micromonosporaceae</taxon>
        <taxon>Micromonospora</taxon>
    </lineage>
</organism>
<evidence type="ECO:0000256" key="4">
    <source>
        <dbReference type="ARBA" id="ARBA00022842"/>
    </source>
</evidence>
<dbReference type="InterPro" id="IPR000760">
    <property type="entry name" value="Inositol_monophosphatase-like"/>
</dbReference>
<evidence type="ECO:0000313" key="6">
    <source>
        <dbReference type="Proteomes" id="UP000653076"/>
    </source>
</evidence>
<keyword evidence="3" id="KW-0479">Metal-binding</keyword>
<dbReference type="EC" id="3.1.3.25" evidence="2"/>